<accession>A0ACD5Z2C9</accession>
<evidence type="ECO:0000313" key="1">
    <source>
        <dbReference type="EnsemblPlants" id="AVESA.00010b.r2.6CG1079620.1.CDS"/>
    </source>
</evidence>
<organism evidence="1 2">
    <name type="scientific">Avena sativa</name>
    <name type="common">Oat</name>
    <dbReference type="NCBI Taxonomy" id="4498"/>
    <lineage>
        <taxon>Eukaryota</taxon>
        <taxon>Viridiplantae</taxon>
        <taxon>Streptophyta</taxon>
        <taxon>Embryophyta</taxon>
        <taxon>Tracheophyta</taxon>
        <taxon>Spermatophyta</taxon>
        <taxon>Magnoliopsida</taxon>
        <taxon>Liliopsida</taxon>
        <taxon>Poales</taxon>
        <taxon>Poaceae</taxon>
        <taxon>BOP clade</taxon>
        <taxon>Pooideae</taxon>
        <taxon>Poodae</taxon>
        <taxon>Poeae</taxon>
        <taxon>Poeae Chloroplast Group 1 (Aveneae type)</taxon>
        <taxon>Aveninae</taxon>
        <taxon>Avena</taxon>
    </lineage>
</organism>
<reference evidence="1" key="2">
    <citation type="submission" date="2025-09" db="UniProtKB">
        <authorList>
            <consortium name="EnsemblPlants"/>
        </authorList>
    </citation>
    <scope>IDENTIFICATION</scope>
</reference>
<dbReference type="EnsemblPlants" id="AVESA.00010b.r2.6CG1079620.1">
    <property type="protein sequence ID" value="AVESA.00010b.r2.6CG1079620.1.CDS"/>
    <property type="gene ID" value="AVESA.00010b.r2.6CG1079620"/>
</dbReference>
<evidence type="ECO:0000313" key="2">
    <source>
        <dbReference type="Proteomes" id="UP001732700"/>
    </source>
</evidence>
<sequence>MDCNEACKRSCERENSESGKIAEANIESYESGQEEGEIREVYEPPRLESFVLKGTAASVEQQQVHMRQSASPPRASHKGESAGTVVLQQQSTYGAIHKDMSASIVHSFVQDAIEKEQVNIRPSTSPERGSHQGRIPCIIFVQESKYSAIQEDMAATPSISSQGVVEDEPSASAERGFRIRETASTAVVQQSKYTASEDRHVNVRKSTSRRLCGNHRQSYSSSVYISSKERHKKRKEGCFRYSDSRWVLKMIEDVCSQRFSALLSRQNGDRKKLKIGREKLELEFFQKHVHCYKVHHAHVRPTMSYCRMMLPKLHFSSLRNRFHKHMKSQMLKFVKLQVSDRNKENRIKERWIFEAKAGYLKKLFYATSLSYSEFKLEKLECHMTDYSEGEEHLKYFDMQSLTTQIEVIASNKEPEGIFASDVTEPILEKTPSPLETNGPTKSGFSVGAAGEITTLESRSSQSTCALTMEFGEKNGTQTTLFAAAQNDGENIERPYACQLDTIAALEPANAVTTGKSSDVSEPMQEHSPLQLVTNGATQLGFSVGVSEERATSECSSQLTCAPGMEFGEKDGMQIAFSVAEQNDGENMESPCASRFVTSSTSELDIAVTNDTGNAARISGDKRRRISSDNDMSEGPCCMSGRKFGEKDGTEEIALSTTAQNEERDMERSCASHSDKDASLGLAMTTNTDSENTLPGSNEKQMCISSGNNISEGPCSGSQEPSAARAPPPLVNNSQMIQAEDTGGEEVHSGQISSFAQVTDQPNMHSNTQSVMNMNHCGSISQVASHPYQAPGGNTHSARTEVDSLGASHAPASDTQLPTGSTPGQILAEDGPNSNVFTIELNRLHKLHGLIAKRHEEKREQLILARQVEMAQAKKKYDALVYNSEVEVLERRRELKITCDKIYKQQILAEVLQVIYKASAKVVPDSSRGAAQKSTAEPNRSSDQRSFQFTTPVSAPASASIYQSPQMSVQTSTDASLRQHRVTAQHTYMDSSGTNLMNYPSGGMGLAYRRQA</sequence>
<reference evidence="1" key="1">
    <citation type="submission" date="2021-05" db="EMBL/GenBank/DDBJ databases">
        <authorList>
            <person name="Scholz U."/>
            <person name="Mascher M."/>
            <person name="Fiebig A."/>
        </authorList>
    </citation>
    <scope>NUCLEOTIDE SEQUENCE [LARGE SCALE GENOMIC DNA]</scope>
</reference>
<keyword evidence="2" id="KW-1185">Reference proteome</keyword>
<proteinExistence type="predicted"/>
<dbReference type="Proteomes" id="UP001732700">
    <property type="component" value="Chromosome 6C"/>
</dbReference>
<name>A0ACD5Z2C9_AVESA</name>
<protein>
    <submittedName>
        <fullName evidence="1">Uncharacterized protein</fullName>
    </submittedName>
</protein>